<feature type="compositionally biased region" description="Basic and acidic residues" evidence="6">
    <location>
        <begin position="27"/>
        <end position="43"/>
    </location>
</feature>
<dbReference type="PRINTS" id="PR00773">
    <property type="entry name" value="GRPEPROTEIN"/>
</dbReference>
<evidence type="ECO:0000256" key="5">
    <source>
        <dbReference type="RuleBase" id="RU004478"/>
    </source>
</evidence>
<dbReference type="PANTHER" id="PTHR21237:SF23">
    <property type="entry name" value="GRPE PROTEIN HOMOLOG, MITOCHONDRIAL"/>
    <property type="match status" value="1"/>
</dbReference>
<dbReference type="SUPFAM" id="SSF58014">
    <property type="entry name" value="Coiled-coil domain of nucleotide exchange factor GrpE"/>
    <property type="match status" value="1"/>
</dbReference>
<comment type="function">
    <text evidence="3 4">Participates actively in the response to hyperosmotic and heat shock by preventing the aggregation of stress-denatured proteins, in association with DnaK and GrpE. It is the nucleotide exchange factor for DnaK and may function as a thermosensor. Unfolded proteins bind initially to DnaJ; upon interaction with the DnaJ-bound protein, DnaK hydrolyzes its bound ATP, resulting in the formation of a stable complex. GrpE releases ADP from DnaK; ATP binding to DnaK triggers the release of the substrate protein, thus completing the reaction cycle. Several rounds of ATP-dependent interactions between DnaJ, DnaK and GrpE are required for fully efficient folding.</text>
</comment>
<dbReference type="InterPro" id="IPR013805">
    <property type="entry name" value="GrpE_CC"/>
</dbReference>
<organism evidence="7 8">
    <name type="scientific">Aeromicrobium halocynthiae</name>
    <dbReference type="NCBI Taxonomy" id="560557"/>
    <lineage>
        <taxon>Bacteria</taxon>
        <taxon>Bacillati</taxon>
        <taxon>Actinomycetota</taxon>
        <taxon>Actinomycetes</taxon>
        <taxon>Propionibacteriales</taxon>
        <taxon>Nocardioidaceae</taxon>
        <taxon>Aeromicrobium</taxon>
    </lineage>
</organism>
<dbReference type="Proteomes" id="UP001501480">
    <property type="component" value="Unassembled WGS sequence"/>
</dbReference>
<dbReference type="Pfam" id="PF01025">
    <property type="entry name" value="GrpE"/>
    <property type="match status" value="1"/>
</dbReference>
<dbReference type="PROSITE" id="PS01071">
    <property type="entry name" value="GRPE"/>
    <property type="match status" value="1"/>
</dbReference>
<evidence type="ECO:0000256" key="2">
    <source>
        <dbReference type="ARBA" id="ARBA00023186"/>
    </source>
</evidence>
<dbReference type="InterPro" id="IPR000740">
    <property type="entry name" value="GrpE"/>
</dbReference>
<sequence>MTAEESTDPAGTPEDPAAEQAAGPEGSGREDADTAAEQEKGAEPDLAQQLAERTADLQRVHAEYQNYRKRVERDRALARTQGASSVLKSLLTVLDDIGRAEQHGELEGGFKAVADQLRQVVTAQGLESFGAEGDVFDPRLHEALFQVGESAEVTTTTVGTVVRTGYRVGEEVLRDAQVGVLQPAETQPDEESGSGEE</sequence>
<feature type="region of interest" description="Disordered" evidence="6">
    <location>
        <begin position="177"/>
        <end position="197"/>
    </location>
</feature>
<dbReference type="PANTHER" id="PTHR21237">
    <property type="entry name" value="GRPE PROTEIN"/>
    <property type="match status" value="1"/>
</dbReference>
<keyword evidence="2 3" id="KW-0143">Chaperone</keyword>
<dbReference type="InterPro" id="IPR009012">
    <property type="entry name" value="GrpE_head"/>
</dbReference>
<dbReference type="Gene3D" id="2.30.22.10">
    <property type="entry name" value="Head domain of nucleotide exchange factor GrpE"/>
    <property type="match status" value="1"/>
</dbReference>
<evidence type="ECO:0000313" key="8">
    <source>
        <dbReference type="Proteomes" id="UP001501480"/>
    </source>
</evidence>
<comment type="similarity">
    <text evidence="1 3 5">Belongs to the GrpE family.</text>
</comment>
<feature type="region of interest" description="Disordered" evidence="6">
    <location>
        <begin position="1"/>
        <end position="54"/>
    </location>
</feature>
<dbReference type="HAMAP" id="MF_01151">
    <property type="entry name" value="GrpE"/>
    <property type="match status" value="1"/>
</dbReference>
<dbReference type="EMBL" id="BAAAPY010000008">
    <property type="protein sequence ID" value="GAA2082018.1"/>
    <property type="molecule type" value="Genomic_DNA"/>
</dbReference>
<gene>
    <name evidence="3 7" type="primary">grpE</name>
    <name evidence="7" type="ORF">GCM10009821_23470</name>
</gene>
<protein>
    <recommendedName>
        <fullName evidence="3 4">Protein GrpE</fullName>
    </recommendedName>
    <alternativeName>
        <fullName evidence="3">HSP-70 cofactor</fullName>
    </alternativeName>
</protein>
<evidence type="ECO:0000256" key="4">
    <source>
        <dbReference type="RuleBase" id="RU000639"/>
    </source>
</evidence>
<evidence type="ECO:0000256" key="6">
    <source>
        <dbReference type="SAM" id="MobiDB-lite"/>
    </source>
</evidence>
<evidence type="ECO:0000256" key="3">
    <source>
        <dbReference type="HAMAP-Rule" id="MF_01151"/>
    </source>
</evidence>
<dbReference type="SUPFAM" id="SSF51064">
    <property type="entry name" value="Head domain of nucleotide exchange factor GrpE"/>
    <property type="match status" value="1"/>
</dbReference>
<feature type="compositionally biased region" description="Acidic residues" evidence="6">
    <location>
        <begin position="187"/>
        <end position="197"/>
    </location>
</feature>
<comment type="subunit">
    <text evidence="3">Homodimer.</text>
</comment>
<comment type="caution">
    <text evidence="7">The sequence shown here is derived from an EMBL/GenBank/DDBJ whole genome shotgun (WGS) entry which is preliminary data.</text>
</comment>
<accession>A0ABN2W3S5</accession>
<name>A0ABN2W3S5_9ACTN</name>
<dbReference type="CDD" id="cd00446">
    <property type="entry name" value="GrpE"/>
    <property type="match status" value="1"/>
</dbReference>
<keyword evidence="3 4" id="KW-0346">Stress response</keyword>
<comment type="subcellular location">
    <subcellularLocation>
        <location evidence="3">Cytoplasm</location>
    </subcellularLocation>
</comment>
<evidence type="ECO:0000313" key="7">
    <source>
        <dbReference type="EMBL" id="GAA2082018.1"/>
    </source>
</evidence>
<evidence type="ECO:0000256" key="1">
    <source>
        <dbReference type="ARBA" id="ARBA00009054"/>
    </source>
</evidence>
<reference evidence="7 8" key="1">
    <citation type="journal article" date="2019" name="Int. J. Syst. Evol. Microbiol.">
        <title>The Global Catalogue of Microorganisms (GCM) 10K type strain sequencing project: providing services to taxonomists for standard genome sequencing and annotation.</title>
        <authorList>
            <consortium name="The Broad Institute Genomics Platform"/>
            <consortium name="The Broad Institute Genome Sequencing Center for Infectious Disease"/>
            <person name="Wu L."/>
            <person name="Ma J."/>
        </authorList>
    </citation>
    <scope>NUCLEOTIDE SEQUENCE [LARGE SCALE GENOMIC DNA]</scope>
    <source>
        <strain evidence="7 8">JCM 15749</strain>
    </source>
</reference>
<keyword evidence="3" id="KW-0963">Cytoplasm</keyword>
<keyword evidence="8" id="KW-1185">Reference proteome</keyword>
<proteinExistence type="inferred from homology"/>
<dbReference type="Gene3D" id="3.90.20.20">
    <property type="match status" value="1"/>
</dbReference>
<dbReference type="RefSeq" id="WP_344328732.1">
    <property type="nucleotide sequence ID" value="NZ_BAAAPY010000008.1"/>
</dbReference>